<name>A0A330LNK9_9GAMM</name>
<evidence type="ECO:0000313" key="4">
    <source>
        <dbReference type="EMBL" id="SQD77786.1"/>
    </source>
</evidence>
<dbReference type="KEGG" id="mya:MORIYA_1308"/>
<evidence type="ECO:0000259" key="3">
    <source>
        <dbReference type="Pfam" id="PF00582"/>
    </source>
</evidence>
<protein>
    <recommendedName>
        <fullName evidence="2">Universal stress protein</fullName>
    </recommendedName>
</protein>
<organism evidence="4 5">
    <name type="scientific">Moritella yayanosii</name>
    <dbReference type="NCBI Taxonomy" id="69539"/>
    <lineage>
        <taxon>Bacteria</taxon>
        <taxon>Pseudomonadati</taxon>
        <taxon>Pseudomonadota</taxon>
        <taxon>Gammaproteobacteria</taxon>
        <taxon>Alteromonadales</taxon>
        <taxon>Moritellaceae</taxon>
        <taxon>Moritella</taxon>
    </lineage>
</organism>
<dbReference type="Pfam" id="PF00582">
    <property type="entry name" value="Usp"/>
    <property type="match status" value="1"/>
</dbReference>
<dbReference type="PIRSF" id="PIRSF006276">
    <property type="entry name" value="UspA"/>
    <property type="match status" value="1"/>
</dbReference>
<reference evidence="5" key="1">
    <citation type="submission" date="2018-05" db="EMBL/GenBank/DDBJ databases">
        <authorList>
            <person name="Cea G.-C."/>
            <person name="William W."/>
        </authorList>
    </citation>
    <scope>NUCLEOTIDE SEQUENCE [LARGE SCALE GENOMIC DNA]</scope>
    <source>
        <strain evidence="5">DB21MT 5</strain>
    </source>
</reference>
<gene>
    <name evidence="4" type="primary">uspA</name>
    <name evidence="4" type="ORF">MORIYA_1308</name>
</gene>
<evidence type="ECO:0000256" key="1">
    <source>
        <dbReference type="ARBA" id="ARBA00008791"/>
    </source>
</evidence>
<dbReference type="EMBL" id="LS483250">
    <property type="protein sequence ID" value="SQD77786.1"/>
    <property type="molecule type" value="Genomic_DNA"/>
</dbReference>
<keyword evidence="2" id="KW-0963">Cytoplasm</keyword>
<dbReference type="Gene3D" id="3.40.50.620">
    <property type="entry name" value="HUPs"/>
    <property type="match status" value="1"/>
</dbReference>
<dbReference type="GO" id="GO:0005737">
    <property type="term" value="C:cytoplasm"/>
    <property type="evidence" value="ECO:0007669"/>
    <property type="project" value="UniProtKB-SubCell"/>
</dbReference>
<sequence length="140" mass="15516">MSYNHILVAVDLTKSSEIVISKAVSLAKEANAKLSFIYVDPNHLSTSGARSTSLLAMPEVDNRKEKQELRALAVRLDYPVENMLVVIGDLEVKLTAAVNQLDADLLVCGHHHDFWSRLLSSVRKIANTVNTDLLIVHLEK</sequence>
<dbReference type="InterPro" id="IPR006015">
    <property type="entry name" value="Universal_stress_UspA"/>
</dbReference>
<evidence type="ECO:0000313" key="5">
    <source>
        <dbReference type="Proteomes" id="UP000250163"/>
    </source>
</evidence>
<feature type="domain" description="UspA" evidence="3">
    <location>
        <begin position="3"/>
        <end position="137"/>
    </location>
</feature>
<keyword evidence="5" id="KW-1185">Reference proteome</keyword>
<dbReference type="InterPro" id="IPR006016">
    <property type="entry name" value="UspA"/>
</dbReference>
<dbReference type="RefSeq" id="WP_112713558.1">
    <property type="nucleotide sequence ID" value="NZ_LS483250.1"/>
</dbReference>
<dbReference type="AlphaFoldDB" id="A0A330LNK9"/>
<dbReference type="SUPFAM" id="SSF52402">
    <property type="entry name" value="Adenine nucleotide alpha hydrolases-like"/>
    <property type="match status" value="1"/>
</dbReference>
<dbReference type="Proteomes" id="UP000250163">
    <property type="component" value="Chromosome MORIYA"/>
</dbReference>
<comment type="subcellular location">
    <subcellularLocation>
        <location evidence="2">Cytoplasm</location>
    </subcellularLocation>
</comment>
<dbReference type="InterPro" id="IPR014729">
    <property type="entry name" value="Rossmann-like_a/b/a_fold"/>
</dbReference>
<evidence type="ECO:0000256" key="2">
    <source>
        <dbReference type="PIRNR" id="PIRNR006276"/>
    </source>
</evidence>
<proteinExistence type="inferred from homology"/>
<dbReference type="OrthoDB" id="9792500at2"/>
<accession>A0A330LNK9</accession>
<comment type="similarity">
    <text evidence="1 2">Belongs to the universal stress protein A family.</text>
</comment>